<geneLocation type="mitochondrion" evidence="5"/>
<dbReference type="Pfam" id="PF00643">
    <property type="entry name" value="zf-B_box"/>
    <property type="match status" value="1"/>
</dbReference>
<dbReference type="CDD" id="cd19789">
    <property type="entry name" value="Bbox2_TRIM56_C-V"/>
    <property type="match status" value="1"/>
</dbReference>
<name>A0A0G4J238_PLABS</name>
<evidence type="ECO:0000259" key="3">
    <source>
        <dbReference type="PROSITE" id="PS50119"/>
    </source>
</evidence>
<keyword evidence="1" id="KW-0863">Zinc-finger</keyword>
<proteinExistence type="predicted"/>
<keyword evidence="1" id="KW-0862">Zinc</keyword>
<dbReference type="GO" id="GO:0005778">
    <property type="term" value="C:peroxisomal membrane"/>
    <property type="evidence" value="ECO:0007669"/>
    <property type="project" value="TreeGrafter"/>
</dbReference>
<evidence type="ECO:0000313" key="7">
    <source>
        <dbReference type="Proteomes" id="UP000290189"/>
    </source>
</evidence>
<dbReference type="GO" id="GO:0070842">
    <property type="term" value="P:aggresome assembly"/>
    <property type="evidence" value="ECO:0007669"/>
    <property type="project" value="TreeGrafter"/>
</dbReference>
<keyword evidence="5" id="KW-0496">Mitochondrion</keyword>
<dbReference type="GO" id="GO:0016235">
    <property type="term" value="C:aggresome"/>
    <property type="evidence" value="ECO:0007669"/>
    <property type="project" value="TreeGrafter"/>
</dbReference>
<dbReference type="GO" id="GO:0005164">
    <property type="term" value="F:tumor necrosis factor receptor binding"/>
    <property type="evidence" value="ECO:0007669"/>
    <property type="project" value="TreeGrafter"/>
</dbReference>
<feature type="region of interest" description="Disordered" evidence="2">
    <location>
        <begin position="1"/>
        <end position="31"/>
    </location>
</feature>
<dbReference type="PANTHER" id="PTHR36754">
    <property type="entry name" value="E3 UBIQUITIN-PROTEIN LIGASE TRIM37"/>
    <property type="match status" value="1"/>
</dbReference>
<dbReference type="GO" id="GO:0006513">
    <property type="term" value="P:protein monoubiquitination"/>
    <property type="evidence" value="ECO:0007669"/>
    <property type="project" value="TreeGrafter"/>
</dbReference>
<dbReference type="AlphaFoldDB" id="A0A0G4J238"/>
<organism evidence="4 6">
    <name type="scientific">Plasmodiophora brassicae</name>
    <name type="common">Clubroot disease agent</name>
    <dbReference type="NCBI Taxonomy" id="37360"/>
    <lineage>
        <taxon>Eukaryota</taxon>
        <taxon>Sar</taxon>
        <taxon>Rhizaria</taxon>
        <taxon>Endomyxa</taxon>
        <taxon>Phytomyxea</taxon>
        <taxon>Plasmodiophorida</taxon>
        <taxon>Plasmodiophoridae</taxon>
        <taxon>Plasmodiophora</taxon>
    </lineage>
</organism>
<dbReference type="InterPro" id="IPR000315">
    <property type="entry name" value="Znf_B-box"/>
</dbReference>
<evidence type="ECO:0000313" key="5">
    <source>
        <dbReference type="EMBL" id="SPR02011.1"/>
    </source>
</evidence>
<dbReference type="PANTHER" id="PTHR36754:SF2">
    <property type="entry name" value="E3 UBIQUITIN-PROTEIN LIGASE TRIM37"/>
    <property type="match status" value="1"/>
</dbReference>
<dbReference type="Proteomes" id="UP000039324">
    <property type="component" value="Unassembled WGS sequence"/>
</dbReference>
<dbReference type="OrthoDB" id="342730at2759"/>
<dbReference type="InterPro" id="IPR053003">
    <property type="entry name" value="TRIM_RBCC_E3_ubiq-ligases"/>
</dbReference>
<dbReference type="GO" id="GO:0008270">
    <property type="term" value="F:zinc ion binding"/>
    <property type="evidence" value="ECO:0007669"/>
    <property type="project" value="UniProtKB-KW"/>
</dbReference>
<dbReference type="STRING" id="37360.A0A0G4J238"/>
<evidence type="ECO:0000256" key="2">
    <source>
        <dbReference type="SAM" id="MobiDB-lite"/>
    </source>
</evidence>
<evidence type="ECO:0000256" key="1">
    <source>
        <dbReference type="PROSITE-ProRule" id="PRU00024"/>
    </source>
</evidence>
<dbReference type="EMBL" id="OVEO01000020">
    <property type="protein sequence ID" value="SPR02011.1"/>
    <property type="molecule type" value="Genomic_DNA"/>
</dbReference>
<dbReference type="OMA" id="KTINKSC"/>
<evidence type="ECO:0000313" key="6">
    <source>
        <dbReference type="Proteomes" id="UP000039324"/>
    </source>
</evidence>
<dbReference type="GO" id="GO:0031625">
    <property type="term" value="F:ubiquitin protein ligase binding"/>
    <property type="evidence" value="ECO:0007669"/>
    <property type="project" value="TreeGrafter"/>
</dbReference>
<keyword evidence="6" id="KW-1185">Reference proteome</keyword>
<feature type="domain" description="B box-type" evidence="3">
    <location>
        <begin position="99"/>
        <end position="143"/>
    </location>
</feature>
<reference evidence="5 7" key="2">
    <citation type="submission" date="2018-03" db="EMBL/GenBank/DDBJ databases">
        <authorList>
            <person name="Fogelqvist J."/>
        </authorList>
    </citation>
    <scope>NUCLEOTIDE SEQUENCE [LARGE SCALE GENOMIC DNA]</scope>
</reference>
<protein>
    <recommendedName>
        <fullName evidence="3">B box-type domain-containing protein</fullName>
    </recommendedName>
</protein>
<dbReference type="EMBL" id="CDSF01000115">
    <property type="protein sequence ID" value="CEP01673.1"/>
    <property type="molecule type" value="Genomic_DNA"/>
</dbReference>
<dbReference type="SMART" id="SM00336">
    <property type="entry name" value="BBOX"/>
    <property type="match status" value="2"/>
</dbReference>
<dbReference type="PROSITE" id="PS50119">
    <property type="entry name" value="ZF_BBOX"/>
    <property type="match status" value="2"/>
</dbReference>
<feature type="compositionally biased region" description="Basic and acidic residues" evidence="2">
    <location>
        <begin position="1"/>
        <end position="29"/>
    </location>
</feature>
<sequence length="406" mass="44620">MAKKEKAEKAGKSEKAPKAGKEKSSKKAAEAPAADGATGAVVGEAIPVGAVVCEGCLARASSLYCTTCDRTLCAACNSASHAIAVDAAHERVHVADLERYRIMCREHRDRRLLLYCTTCEAAVCEQCRDRGAHRSLTHRVVPLADAYSTRRTHLLGCVQGPMLQRRARLAELAVAIESDADRLRGNRLAIEKETRAELQAILDRLGAHEQRKLALLRADVELVRAEIDQIDAFDKSLAMGAALPADMDRFLAKFEFLAAHAQDLSERAIPRRISVDVDEFPHEVRDQHRLIGKMSAVDDLLQVKDQMIWYLIRERAAVRARLRDDAVAQERARTEMAEWIRLTDQYAASLASLTLRCQYCSDALTQATVNAACKVNMPEGGHPVKTALTAGPGSGQHYFVPVPHPS</sequence>
<keyword evidence="1" id="KW-0479">Metal-binding</keyword>
<gene>
    <name evidence="4" type="ORF">PBRA_008615</name>
    <name evidence="5" type="ORF">PLBR_LOCUS9226</name>
</gene>
<dbReference type="GO" id="GO:0051865">
    <property type="term" value="P:protein autoubiquitination"/>
    <property type="evidence" value="ECO:0007669"/>
    <property type="project" value="TreeGrafter"/>
</dbReference>
<dbReference type="Gene3D" id="3.30.160.60">
    <property type="entry name" value="Classic Zinc Finger"/>
    <property type="match status" value="1"/>
</dbReference>
<dbReference type="GO" id="GO:0061630">
    <property type="term" value="F:ubiquitin protein ligase activity"/>
    <property type="evidence" value="ECO:0007669"/>
    <property type="project" value="TreeGrafter"/>
</dbReference>
<evidence type="ECO:0000313" key="4">
    <source>
        <dbReference type="EMBL" id="CEP01673.1"/>
    </source>
</evidence>
<dbReference type="Proteomes" id="UP000290189">
    <property type="component" value="Unassembled WGS sequence"/>
</dbReference>
<accession>A0A0G4J238</accession>
<dbReference type="SUPFAM" id="SSF57845">
    <property type="entry name" value="B-box zinc-binding domain"/>
    <property type="match status" value="1"/>
</dbReference>
<reference evidence="4 6" key="1">
    <citation type="submission" date="2015-02" db="EMBL/GenBank/DDBJ databases">
        <authorList>
            <person name="Chooi Y.-H."/>
        </authorList>
    </citation>
    <scope>NUCLEOTIDE SEQUENCE [LARGE SCALE GENOMIC DNA]</scope>
    <source>
        <strain evidence="4">E3</strain>
    </source>
</reference>
<feature type="domain" description="B box-type" evidence="3">
    <location>
        <begin position="48"/>
        <end position="94"/>
    </location>
</feature>